<dbReference type="Gene3D" id="1.20.1250.20">
    <property type="entry name" value="MFS general substrate transporter like domains"/>
    <property type="match status" value="2"/>
</dbReference>
<feature type="transmembrane region" description="Helical" evidence="5">
    <location>
        <begin position="116"/>
        <end position="138"/>
    </location>
</feature>
<keyword evidence="4 5" id="KW-0472">Membrane</keyword>
<keyword evidence="8" id="KW-1185">Reference proteome</keyword>
<evidence type="ECO:0000313" key="8">
    <source>
        <dbReference type="Proteomes" id="UP000622580"/>
    </source>
</evidence>
<dbReference type="GO" id="GO:0022857">
    <property type="term" value="F:transmembrane transporter activity"/>
    <property type="evidence" value="ECO:0007669"/>
    <property type="project" value="InterPro"/>
</dbReference>
<feature type="transmembrane region" description="Helical" evidence="5">
    <location>
        <begin position="207"/>
        <end position="225"/>
    </location>
</feature>
<feature type="transmembrane region" description="Helical" evidence="5">
    <location>
        <begin position="402"/>
        <end position="425"/>
    </location>
</feature>
<keyword evidence="3 5" id="KW-1133">Transmembrane helix</keyword>
<dbReference type="PROSITE" id="PS50850">
    <property type="entry name" value="MFS"/>
    <property type="match status" value="1"/>
</dbReference>
<feature type="transmembrane region" description="Helical" evidence="5">
    <location>
        <begin position="302"/>
        <end position="325"/>
    </location>
</feature>
<feature type="transmembrane region" description="Helical" evidence="5">
    <location>
        <begin position="20"/>
        <end position="44"/>
    </location>
</feature>
<proteinExistence type="predicted"/>
<name>A0A941D263_9CAUL</name>
<dbReference type="PANTHER" id="PTHR23501:SF154">
    <property type="entry name" value="MULTIDRUG-EFFLUX TRANSPORTER RV1634-RELATED"/>
    <property type="match status" value="1"/>
</dbReference>
<evidence type="ECO:0000313" key="7">
    <source>
        <dbReference type="EMBL" id="MBR7618908.1"/>
    </source>
</evidence>
<evidence type="ECO:0000256" key="3">
    <source>
        <dbReference type="ARBA" id="ARBA00022989"/>
    </source>
</evidence>
<dbReference type="EMBL" id="JAGSGD010000001">
    <property type="protein sequence ID" value="MBR7618908.1"/>
    <property type="molecule type" value="Genomic_DNA"/>
</dbReference>
<comment type="caution">
    <text evidence="7">The sequence shown here is derived from an EMBL/GenBank/DDBJ whole genome shotgun (WGS) entry which is preliminary data.</text>
</comment>
<evidence type="ECO:0000256" key="2">
    <source>
        <dbReference type="ARBA" id="ARBA00022692"/>
    </source>
</evidence>
<keyword evidence="2 5" id="KW-0812">Transmembrane</keyword>
<feature type="transmembrane region" description="Helical" evidence="5">
    <location>
        <begin position="175"/>
        <end position="195"/>
    </location>
</feature>
<gene>
    <name evidence="7" type="ORF">JKL49_05855</name>
</gene>
<comment type="subcellular location">
    <subcellularLocation>
        <location evidence="1">Membrane</location>
        <topology evidence="1">Multi-pass membrane protein</topology>
    </subcellularLocation>
</comment>
<organism evidence="7 8">
    <name type="scientific">Phenylobacterium glaciei</name>
    <dbReference type="NCBI Taxonomy" id="2803784"/>
    <lineage>
        <taxon>Bacteria</taxon>
        <taxon>Pseudomonadati</taxon>
        <taxon>Pseudomonadota</taxon>
        <taxon>Alphaproteobacteria</taxon>
        <taxon>Caulobacterales</taxon>
        <taxon>Caulobacteraceae</taxon>
        <taxon>Phenylobacterium</taxon>
    </lineage>
</organism>
<dbReference type="Pfam" id="PF07690">
    <property type="entry name" value="MFS_1"/>
    <property type="match status" value="2"/>
</dbReference>
<feature type="transmembrane region" description="Helical" evidence="5">
    <location>
        <begin position="337"/>
        <end position="355"/>
    </location>
</feature>
<feature type="transmembrane region" description="Helical" evidence="5">
    <location>
        <begin position="231"/>
        <end position="251"/>
    </location>
</feature>
<feature type="domain" description="Major facilitator superfamily (MFS) profile" evidence="6">
    <location>
        <begin position="22"/>
        <end position="461"/>
    </location>
</feature>
<dbReference type="GO" id="GO:0005886">
    <property type="term" value="C:plasma membrane"/>
    <property type="evidence" value="ECO:0007669"/>
    <property type="project" value="TreeGrafter"/>
</dbReference>
<evidence type="ECO:0000259" key="6">
    <source>
        <dbReference type="PROSITE" id="PS50850"/>
    </source>
</evidence>
<reference evidence="7" key="1">
    <citation type="submission" date="2021-04" db="EMBL/GenBank/DDBJ databases">
        <title>Draft genome assembly of strain Phenylobacterium sp. 20VBR1 using MiniION and Illumina platforms.</title>
        <authorList>
            <person name="Thomas F.A."/>
            <person name="Krishnan K.P."/>
            <person name="Sinha R.K."/>
        </authorList>
    </citation>
    <scope>NUCLEOTIDE SEQUENCE</scope>
    <source>
        <strain evidence="7">20VBR1</strain>
    </source>
</reference>
<dbReference type="InterPro" id="IPR020846">
    <property type="entry name" value="MFS_dom"/>
</dbReference>
<dbReference type="AlphaFoldDB" id="A0A941D263"/>
<feature type="transmembrane region" description="Helical" evidence="5">
    <location>
        <begin position="437"/>
        <end position="456"/>
    </location>
</feature>
<dbReference type="PANTHER" id="PTHR23501">
    <property type="entry name" value="MAJOR FACILITATOR SUPERFAMILY"/>
    <property type="match status" value="1"/>
</dbReference>
<feature type="transmembrane region" description="Helical" evidence="5">
    <location>
        <begin position="56"/>
        <end position="79"/>
    </location>
</feature>
<evidence type="ECO:0000256" key="1">
    <source>
        <dbReference type="ARBA" id="ARBA00004141"/>
    </source>
</evidence>
<dbReference type="InterPro" id="IPR036259">
    <property type="entry name" value="MFS_trans_sf"/>
</dbReference>
<feature type="transmembrane region" description="Helical" evidence="5">
    <location>
        <begin position="86"/>
        <end position="104"/>
    </location>
</feature>
<sequence length="467" mass="46795">MEPAQAQDGSWADVVADGRLPLFALICLGVWLGAADSLVTATIMPSVGADLGGYAYFGWATAGYLLGSVMAGASSGLLARRFGLRRATACAALLYAAGCALSAAGPDMASFLIGRLLQGIGGGWVTGFCSVAIGLLFPNRLLPRVYAAITGVWGIASLVGPMIGGIFADLGVWRWVFWFFAIQAVAVAGAAFVMLPKGDNGDQGQGVAWGQLGLIAGGVVAIGAADVAGTFGRSAGLTLVGVVLLLAMVWLDERAVVRLLPKGSGSLRTIPGSGYATMFLLTAASMGFSIYGPAILQQLAGLSALTAGYVIAGEAAAWTLAGLAVAHLTGRWPGRMILTGAVCATAGIGVSALVFPTGSVLGIVLAGAALGAGFGLSWAFMSQAILAALPDEERAIGAAAMTTVRLTGSAAGAALAAAVANLVGFSHGLSDATARSAGVWVFAAALPVALAGLWTARRLASYRAESA</sequence>
<feature type="transmembrane region" description="Helical" evidence="5">
    <location>
        <begin position="272"/>
        <end position="296"/>
    </location>
</feature>
<dbReference type="Proteomes" id="UP000622580">
    <property type="component" value="Unassembled WGS sequence"/>
</dbReference>
<feature type="transmembrane region" description="Helical" evidence="5">
    <location>
        <begin position="361"/>
        <end position="381"/>
    </location>
</feature>
<evidence type="ECO:0000256" key="5">
    <source>
        <dbReference type="SAM" id="Phobius"/>
    </source>
</evidence>
<accession>A0A941D263</accession>
<dbReference type="SUPFAM" id="SSF103473">
    <property type="entry name" value="MFS general substrate transporter"/>
    <property type="match status" value="2"/>
</dbReference>
<dbReference type="InterPro" id="IPR011701">
    <property type="entry name" value="MFS"/>
</dbReference>
<protein>
    <submittedName>
        <fullName evidence="7">MFS transporter</fullName>
    </submittedName>
</protein>
<feature type="transmembrane region" description="Helical" evidence="5">
    <location>
        <begin position="145"/>
        <end position="163"/>
    </location>
</feature>
<dbReference type="RefSeq" id="WP_215338943.1">
    <property type="nucleotide sequence ID" value="NZ_JAGSGD010000001.1"/>
</dbReference>
<evidence type="ECO:0000256" key="4">
    <source>
        <dbReference type="ARBA" id="ARBA00023136"/>
    </source>
</evidence>